<keyword evidence="7" id="KW-1185">Reference proteome</keyword>
<evidence type="ECO:0000256" key="1">
    <source>
        <dbReference type="ARBA" id="ARBA00004370"/>
    </source>
</evidence>
<dbReference type="GO" id="GO:0016020">
    <property type="term" value="C:membrane"/>
    <property type="evidence" value="ECO:0007669"/>
    <property type="project" value="UniProtKB-SubCell"/>
</dbReference>
<proteinExistence type="inferred from homology"/>
<evidence type="ECO:0000256" key="4">
    <source>
        <dbReference type="ARBA" id="ARBA00022679"/>
    </source>
</evidence>
<reference evidence="8" key="1">
    <citation type="submission" date="2016-11" db="UniProtKB">
        <authorList>
            <consortium name="WormBaseParasite"/>
        </authorList>
    </citation>
    <scope>IDENTIFICATION</scope>
</reference>
<dbReference type="InterPro" id="IPR008166">
    <property type="entry name" value="Glyco_transf_92"/>
</dbReference>
<evidence type="ECO:0000256" key="2">
    <source>
        <dbReference type="ARBA" id="ARBA00007647"/>
    </source>
</evidence>
<evidence type="ECO:0000256" key="6">
    <source>
        <dbReference type="RuleBase" id="RU366017"/>
    </source>
</evidence>
<dbReference type="GO" id="GO:0016757">
    <property type="term" value="F:glycosyltransferase activity"/>
    <property type="evidence" value="ECO:0007669"/>
    <property type="project" value="UniProtKB-UniRule"/>
</dbReference>
<comment type="subcellular location">
    <subcellularLocation>
        <location evidence="1">Membrane</location>
    </subcellularLocation>
</comment>
<dbReference type="EC" id="2.4.1.-" evidence="6"/>
<evidence type="ECO:0000256" key="3">
    <source>
        <dbReference type="ARBA" id="ARBA00022676"/>
    </source>
</evidence>
<keyword evidence="3 6" id="KW-0328">Glycosyltransferase</keyword>
<keyword evidence="5 6" id="KW-0472">Membrane</keyword>
<name>A0A1I8GQM4_9PLAT</name>
<keyword evidence="6" id="KW-0812">Transmembrane</keyword>
<evidence type="ECO:0000256" key="5">
    <source>
        <dbReference type="ARBA" id="ARBA00023136"/>
    </source>
</evidence>
<sequence length="505" mass="56063">RLQCRVCELIARLAGARDGIPDALIAGGAVSGLARLAAAPDSPSAVRGRAGAALALLSRSPTGRRQLVTLARRLPDLMAALVAKRPPGSSRVIQREPTGISLATSAADLALADQAEADEMKAAESDGEGSEVMQRQPSVAKPVCKKYFEFKLIYSLGCQVLHRLTRRATFVAAVGCMLLVIILFSALKLTRRTEPRVVDLELSRRIAEQLRPDQDDLAAIGQHVFSAYFDTRATLGNRKYVRIVAVWISKPIESATFVFVQTGDAAQRSQVLRVRHNPLSLGKQPADQQQIINCVSVTFGNPNEHRLIEWLEAQRLLKMDKVELHFYHVLNKNFEAVAQSYSAEGFLNVRKIGCPFCDPADSDLKLLLMSPAINQCLYEYTAVFDLDEIIVPQQHPDFPPCGSLGEGQHQLFAFRNWYHFTSRTRSGSGCTCCESLPNERGEPDWLFGKVNPQILLVVALQNHFSWEDAPSRHEDEHLPRGCGHRGQRAYKKCHFYPNECKAMPQ</sequence>
<keyword evidence="4 6" id="KW-0808">Transferase</keyword>
<feature type="transmembrane region" description="Helical" evidence="6">
    <location>
        <begin position="168"/>
        <end position="187"/>
    </location>
</feature>
<keyword evidence="6" id="KW-1133">Transmembrane helix</keyword>
<dbReference type="Proteomes" id="UP000095280">
    <property type="component" value="Unplaced"/>
</dbReference>
<comment type="similarity">
    <text evidence="2 6">Belongs to the glycosyltransferase 92 family.</text>
</comment>
<accession>A0A1I8GQM4</accession>
<evidence type="ECO:0000313" key="8">
    <source>
        <dbReference type="WBParaSite" id="maker-uti_cns_0002752-snap-gene-0.4-mRNA-1"/>
    </source>
</evidence>
<dbReference type="AlphaFoldDB" id="A0A1I8GQM4"/>
<evidence type="ECO:0000313" key="7">
    <source>
        <dbReference type="Proteomes" id="UP000095280"/>
    </source>
</evidence>
<dbReference type="WBParaSite" id="maker-uti_cns_0002752-snap-gene-0.4-mRNA-1">
    <property type="protein sequence ID" value="maker-uti_cns_0002752-snap-gene-0.4-mRNA-1"/>
    <property type="gene ID" value="maker-uti_cns_0002752-snap-gene-0.4"/>
</dbReference>
<protein>
    <recommendedName>
        <fullName evidence="6">Glycosyltransferase family 92 protein</fullName>
        <ecNumber evidence="6">2.4.1.-</ecNumber>
    </recommendedName>
</protein>
<dbReference type="Pfam" id="PF01697">
    <property type="entry name" value="Glyco_transf_92"/>
    <property type="match status" value="1"/>
</dbReference>
<organism evidence="7 8">
    <name type="scientific">Macrostomum lignano</name>
    <dbReference type="NCBI Taxonomy" id="282301"/>
    <lineage>
        <taxon>Eukaryota</taxon>
        <taxon>Metazoa</taxon>
        <taxon>Spiralia</taxon>
        <taxon>Lophotrochozoa</taxon>
        <taxon>Platyhelminthes</taxon>
        <taxon>Rhabditophora</taxon>
        <taxon>Macrostomorpha</taxon>
        <taxon>Macrostomida</taxon>
        <taxon>Macrostomidae</taxon>
        <taxon>Macrostomum</taxon>
    </lineage>
</organism>